<reference evidence="3" key="1">
    <citation type="submission" date="2021-10" db="EMBL/GenBank/DDBJ databases">
        <title>The diversity and Nitrogen Metabolism of Culturable Nitrate-Utilizing Bacteria Within the Oxygen Minimum Zone of the Changjiang (Yangtze River)Estuary.</title>
        <authorList>
            <person name="Zhang D."/>
            <person name="Zheng J."/>
            <person name="Liu S."/>
            <person name="He W."/>
        </authorList>
    </citation>
    <scope>NUCLEOTIDE SEQUENCE</scope>
    <source>
        <strain evidence="3">FXH-223</strain>
    </source>
</reference>
<dbReference type="PANTHER" id="PTHR48081:SF8">
    <property type="entry name" value="ALPHA_BETA HYDROLASE FOLD-3 DOMAIN-CONTAINING PROTEIN-RELATED"/>
    <property type="match status" value="1"/>
</dbReference>
<evidence type="ECO:0000259" key="2">
    <source>
        <dbReference type="Pfam" id="PF07859"/>
    </source>
</evidence>
<keyword evidence="4" id="KW-1185">Reference proteome</keyword>
<feature type="domain" description="Alpha/beta hydrolase fold-3" evidence="2">
    <location>
        <begin position="93"/>
        <end position="302"/>
    </location>
</feature>
<dbReference type="Proteomes" id="UP001108027">
    <property type="component" value="Unassembled WGS sequence"/>
</dbReference>
<comment type="caution">
    <text evidence="3">The sequence shown here is derived from an EMBL/GenBank/DDBJ whole genome shotgun (WGS) entry which is preliminary data.</text>
</comment>
<dbReference type="SUPFAM" id="SSF53474">
    <property type="entry name" value="alpha/beta-Hydrolases"/>
    <property type="match status" value="1"/>
</dbReference>
<dbReference type="AlphaFoldDB" id="A0A9Q3YLD5"/>
<dbReference type="EMBL" id="JAJGNA010000003">
    <property type="protein sequence ID" value="MCC4307682.1"/>
    <property type="molecule type" value="Genomic_DNA"/>
</dbReference>
<dbReference type="RefSeq" id="WP_228233038.1">
    <property type="nucleotide sequence ID" value="NZ_JAJGNA010000003.1"/>
</dbReference>
<evidence type="ECO:0000313" key="3">
    <source>
        <dbReference type="EMBL" id="MCC4307682.1"/>
    </source>
</evidence>
<dbReference type="Pfam" id="PF07859">
    <property type="entry name" value="Abhydrolase_3"/>
    <property type="match status" value="1"/>
</dbReference>
<dbReference type="InterPro" id="IPR050300">
    <property type="entry name" value="GDXG_lipolytic_enzyme"/>
</dbReference>
<evidence type="ECO:0000256" key="1">
    <source>
        <dbReference type="ARBA" id="ARBA00022801"/>
    </source>
</evidence>
<keyword evidence="1 3" id="KW-0378">Hydrolase</keyword>
<dbReference type="Gene3D" id="3.40.50.1820">
    <property type="entry name" value="alpha/beta hydrolase"/>
    <property type="match status" value="1"/>
</dbReference>
<evidence type="ECO:0000313" key="4">
    <source>
        <dbReference type="Proteomes" id="UP001108027"/>
    </source>
</evidence>
<accession>A0A9Q3YLD5</accession>
<name>A0A9Q3YLD5_9GAMM</name>
<dbReference type="InterPro" id="IPR029058">
    <property type="entry name" value="AB_hydrolase_fold"/>
</dbReference>
<dbReference type="PANTHER" id="PTHR48081">
    <property type="entry name" value="AB HYDROLASE SUPERFAMILY PROTEIN C4A8.06C"/>
    <property type="match status" value="1"/>
</dbReference>
<sequence>MLTPPGALKADQPHPALADWLERLNRLLADQTARGVEATPVTVRESMASMTATLVARGPDLPWVRDTMIPTGAYPVPVRLYDPAPDREKPVTLFLHGGGHMAGGVSVYDPIARRLAKTSGHLVVSVEYRLAPECPYPLGLEDCLAVARHLWPVLDRHGRRVTRTLNLVGDSGGGALAATVSALAQDDPDLRIHKQALIYPSLDYTLDHPSVAENGRGYLLETSRIHWYFDHYFQDGAAPDPVRRRNASPLHGPISERLPATLVLTAGFCPLRDEGVAYVERLRAAGVPARHQPFPDMIHAWLNLEDLVPEACAESYRVVGDFLNG</sequence>
<organism evidence="3 4">
    <name type="scientific">Alloalcanivorax marinus</name>
    <dbReference type="NCBI Taxonomy" id="1177169"/>
    <lineage>
        <taxon>Bacteria</taxon>
        <taxon>Pseudomonadati</taxon>
        <taxon>Pseudomonadota</taxon>
        <taxon>Gammaproteobacteria</taxon>
        <taxon>Oceanospirillales</taxon>
        <taxon>Alcanivoracaceae</taxon>
        <taxon>Alloalcanivorax</taxon>
    </lineage>
</organism>
<protein>
    <submittedName>
        <fullName evidence="3">Alpha/beta hydrolase</fullName>
    </submittedName>
</protein>
<proteinExistence type="predicted"/>
<gene>
    <name evidence="3" type="ORF">LL252_03770</name>
</gene>
<dbReference type="GO" id="GO:0016787">
    <property type="term" value="F:hydrolase activity"/>
    <property type="evidence" value="ECO:0007669"/>
    <property type="project" value="UniProtKB-KW"/>
</dbReference>
<dbReference type="InterPro" id="IPR013094">
    <property type="entry name" value="AB_hydrolase_3"/>
</dbReference>